<dbReference type="PANTHER" id="PTHR43798:SF33">
    <property type="entry name" value="HYDROLASE, PUTATIVE (AFU_ORTHOLOGUE AFUA_2G14860)-RELATED"/>
    <property type="match status" value="1"/>
</dbReference>
<dbReference type="EMBL" id="FNQC01000005">
    <property type="protein sequence ID" value="SDZ07472.1"/>
    <property type="molecule type" value="Genomic_DNA"/>
</dbReference>
<dbReference type="InterPro" id="IPR000073">
    <property type="entry name" value="AB_hydrolase_1"/>
</dbReference>
<name>A0A1H3Q1R0_9BACT</name>
<organism evidence="2 3">
    <name type="scientific">Rhodonellum ikkaensis</name>
    <dbReference type="NCBI Taxonomy" id="336829"/>
    <lineage>
        <taxon>Bacteria</taxon>
        <taxon>Pseudomonadati</taxon>
        <taxon>Bacteroidota</taxon>
        <taxon>Cytophagia</taxon>
        <taxon>Cytophagales</taxon>
        <taxon>Cytophagaceae</taxon>
        <taxon>Rhodonellum</taxon>
    </lineage>
</organism>
<dbReference type="InterPro" id="IPR029058">
    <property type="entry name" value="AB_hydrolase_fold"/>
</dbReference>
<dbReference type="SUPFAM" id="SSF53474">
    <property type="entry name" value="alpha/beta-Hydrolases"/>
    <property type="match status" value="1"/>
</dbReference>
<comment type="caution">
    <text evidence="2">The sequence shown here is derived from an EMBL/GenBank/DDBJ whole genome shotgun (WGS) entry which is preliminary data.</text>
</comment>
<reference evidence="2 3" key="1">
    <citation type="submission" date="2016-10" db="EMBL/GenBank/DDBJ databases">
        <authorList>
            <person name="Varghese N."/>
            <person name="Submissions S."/>
        </authorList>
    </citation>
    <scope>NUCLEOTIDE SEQUENCE [LARGE SCALE GENOMIC DNA]</scope>
    <source>
        <strain evidence="2 3">DSM 17997</strain>
    </source>
</reference>
<evidence type="ECO:0000313" key="3">
    <source>
        <dbReference type="Proteomes" id="UP000199663"/>
    </source>
</evidence>
<dbReference type="Proteomes" id="UP000199663">
    <property type="component" value="Unassembled WGS sequence"/>
</dbReference>
<evidence type="ECO:0000259" key="1">
    <source>
        <dbReference type="Pfam" id="PF00561"/>
    </source>
</evidence>
<evidence type="ECO:0000313" key="2">
    <source>
        <dbReference type="EMBL" id="SDZ07472.1"/>
    </source>
</evidence>
<dbReference type="InterPro" id="IPR050266">
    <property type="entry name" value="AB_hydrolase_sf"/>
</dbReference>
<dbReference type="Gene3D" id="3.40.50.1820">
    <property type="entry name" value="alpha/beta hydrolase"/>
    <property type="match status" value="1"/>
</dbReference>
<keyword evidence="3" id="KW-1185">Reference proteome</keyword>
<accession>A0A1H3Q1R0</accession>
<dbReference type="PANTHER" id="PTHR43798">
    <property type="entry name" value="MONOACYLGLYCEROL LIPASE"/>
    <property type="match status" value="1"/>
</dbReference>
<sequence>MCSLPKPPFCLQFYLILDMQFLQTPFGELAYKKHGNGKNIHLLFHGFGQTMKAFDPFLRLKTNNDCFLVFDVFYHGHSSWISTRQKLTKQVWEEILLNLMEKEDFEQFHLVGYSMGGKFSLVTFELFPERVISLLLMAPDGIKTGFWYNMATFPGAFNRLFKYVVFHPRQFFKWMDRFHRLGLLESSFIKFVKSQMRTRTKRAQVYFTWNVFKPLQPDLEKIIAAFRESQTPITLVSGKFDKMVTSENLHPFSSKIPHIQILELPCGHNTLIEETVDYLLKENSEIA</sequence>
<feature type="domain" description="AB hydrolase-1" evidence="1">
    <location>
        <begin position="42"/>
        <end position="274"/>
    </location>
</feature>
<protein>
    <submittedName>
        <fullName evidence="2">Pimeloyl-ACP methyl ester carboxylesterase</fullName>
    </submittedName>
</protein>
<proteinExistence type="predicted"/>
<dbReference type="Pfam" id="PF00561">
    <property type="entry name" value="Abhydrolase_1"/>
    <property type="match status" value="1"/>
</dbReference>
<gene>
    <name evidence="2" type="ORF">SAMN05444412_105173</name>
</gene>